<dbReference type="PANTHER" id="PTHR43821">
    <property type="entry name" value="NAD(P)H NITROREDUCTASE YDJA-RELATED"/>
    <property type="match status" value="1"/>
</dbReference>
<evidence type="ECO:0000256" key="4">
    <source>
        <dbReference type="ARBA" id="ARBA00022643"/>
    </source>
</evidence>
<dbReference type="InterPro" id="IPR052530">
    <property type="entry name" value="NAD(P)H_nitroreductase"/>
</dbReference>
<keyword evidence="5" id="KW-0521">NADP</keyword>
<dbReference type="SUPFAM" id="SSF55469">
    <property type="entry name" value="FMN-dependent nitroreductase-like"/>
    <property type="match status" value="1"/>
</dbReference>
<evidence type="ECO:0000256" key="6">
    <source>
        <dbReference type="ARBA" id="ARBA00023002"/>
    </source>
</evidence>
<dbReference type="EMBL" id="AUZY01009584">
    <property type="protein sequence ID" value="EQD41602.1"/>
    <property type="molecule type" value="Genomic_DNA"/>
</dbReference>
<reference evidence="9" key="1">
    <citation type="submission" date="2013-08" db="EMBL/GenBank/DDBJ databases">
        <authorList>
            <person name="Mendez C."/>
            <person name="Richter M."/>
            <person name="Ferrer M."/>
            <person name="Sanchez J."/>
        </authorList>
    </citation>
    <scope>NUCLEOTIDE SEQUENCE</scope>
</reference>
<dbReference type="InterPro" id="IPR000415">
    <property type="entry name" value="Nitroreductase-like"/>
</dbReference>
<dbReference type="InterPro" id="IPR029479">
    <property type="entry name" value="Nitroreductase"/>
</dbReference>
<feature type="domain" description="Nitroreductase" evidence="8">
    <location>
        <begin position="3"/>
        <end position="127"/>
    </location>
</feature>
<dbReference type="AlphaFoldDB" id="T0ZBZ8"/>
<comment type="cofactor">
    <cofactor evidence="1">
        <name>FMN</name>
        <dbReference type="ChEBI" id="CHEBI:58210"/>
    </cofactor>
</comment>
<dbReference type="Gene3D" id="3.40.109.10">
    <property type="entry name" value="NADH Oxidase"/>
    <property type="match status" value="1"/>
</dbReference>
<evidence type="ECO:0000256" key="5">
    <source>
        <dbReference type="ARBA" id="ARBA00022857"/>
    </source>
</evidence>
<organism evidence="9">
    <name type="scientific">mine drainage metagenome</name>
    <dbReference type="NCBI Taxonomy" id="410659"/>
    <lineage>
        <taxon>unclassified sequences</taxon>
        <taxon>metagenomes</taxon>
        <taxon>ecological metagenomes</taxon>
    </lineage>
</organism>
<keyword evidence="6" id="KW-0560">Oxidoreductase</keyword>
<evidence type="ECO:0000256" key="2">
    <source>
        <dbReference type="ARBA" id="ARBA00007118"/>
    </source>
</evidence>
<dbReference type="PANTHER" id="PTHR43821:SF1">
    <property type="entry name" value="NAD(P)H NITROREDUCTASE YDJA-RELATED"/>
    <property type="match status" value="1"/>
</dbReference>
<protein>
    <submittedName>
        <fullName evidence="9">Nitroreductase family protein</fullName>
    </submittedName>
</protein>
<evidence type="ECO:0000259" key="8">
    <source>
        <dbReference type="Pfam" id="PF00881"/>
    </source>
</evidence>
<evidence type="ECO:0000313" key="9">
    <source>
        <dbReference type="EMBL" id="EQD41602.1"/>
    </source>
</evidence>
<keyword evidence="3" id="KW-0285">Flavoprotein</keyword>
<dbReference type="CDD" id="cd02135">
    <property type="entry name" value="YdjA-like"/>
    <property type="match status" value="1"/>
</dbReference>
<reference evidence="9" key="2">
    <citation type="journal article" date="2014" name="ISME J.">
        <title>Microbial stratification in low pH oxic and suboxic macroscopic growths along an acid mine drainage.</title>
        <authorList>
            <person name="Mendez-Garcia C."/>
            <person name="Mesa V."/>
            <person name="Sprenger R.R."/>
            <person name="Richter M."/>
            <person name="Diez M.S."/>
            <person name="Solano J."/>
            <person name="Bargiela R."/>
            <person name="Golyshina O.V."/>
            <person name="Manteca A."/>
            <person name="Ramos J.L."/>
            <person name="Gallego J.R."/>
            <person name="Llorente I."/>
            <person name="Martins Dos Santos V.A."/>
            <person name="Jensen O.N."/>
            <person name="Pelaez A.I."/>
            <person name="Sanchez J."/>
            <person name="Ferrer M."/>
        </authorList>
    </citation>
    <scope>NUCLEOTIDE SEQUENCE</scope>
</reference>
<proteinExistence type="inferred from homology"/>
<dbReference type="GO" id="GO:0016491">
    <property type="term" value="F:oxidoreductase activity"/>
    <property type="evidence" value="ECO:0007669"/>
    <property type="project" value="UniProtKB-KW"/>
</dbReference>
<gene>
    <name evidence="9" type="ORF">B1B_14464</name>
</gene>
<accession>T0ZBZ8</accession>
<keyword evidence="7" id="KW-0520">NAD</keyword>
<evidence type="ECO:0000256" key="1">
    <source>
        <dbReference type="ARBA" id="ARBA00001917"/>
    </source>
</evidence>
<feature type="non-terminal residue" evidence="9">
    <location>
        <position position="1"/>
    </location>
</feature>
<evidence type="ECO:0000256" key="3">
    <source>
        <dbReference type="ARBA" id="ARBA00022630"/>
    </source>
</evidence>
<sequence>DHGVLAPWRLISLDGAAKLRFGERLAALALARDPALPEDKREKERSRYGYAPWVLVVVARIDAAHPKIPVQEQLLSAGCVAHNLLLGAQALGYGAQWLTGWAAYDAEVAALLGLAADERVIGFVHIGSARGEAAERTRPALADKVSTWMA</sequence>
<dbReference type="InterPro" id="IPR026021">
    <property type="entry name" value="YdjA-like"/>
</dbReference>
<comment type="similarity">
    <text evidence="2">Belongs to the nitroreductase family.</text>
</comment>
<name>T0ZBZ8_9ZZZZ</name>
<dbReference type="Pfam" id="PF00881">
    <property type="entry name" value="Nitroreductase"/>
    <property type="match status" value="1"/>
</dbReference>
<comment type="caution">
    <text evidence="9">The sequence shown here is derived from an EMBL/GenBank/DDBJ whole genome shotgun (WGS) entry which is preliminary data.</text>
</comment>
<keyword evidence="4" id="KW-0288">FMN</keyword>
<dbReference type="PIRSF" id="PIRSF000232">
    <property type="entry name" value="YdjA"/>
    <property type="match status" value="1"/>
</dbReference>
<evidence type="ECO:0000256" key="7">
    <source>
        <dbReference type="ARBA" id="ARBA00023027"/>
    </source>
</evidence>